<protein>
    <recommendedName>
        <fullName evidence="5">DUF502 domain-containing protein</fullName>
    </recommendedName>
</protein>
<keyword evidence="2" id="KW-0472">Membrane</keyword>
<evidence type="ECO:0008006" key="5">
    <source>
        <dbReference type="Google" id="ProtNLM"/>
    </source>
</evidence>
<keyword evidence="2" id="KW-1133">Transmembrane helix</keyword>
<proteinExistence type="predicted"/>
<dbReference type="EMBL" id="CP036268">
    <property type="protein sequence ID" value="QDT38951.1"/>
    <property type="molecule type" value="Genomic_DNA"/>
</dbReference>
<dbReference type="Pfam" id="PF04367">
    <property type="entry name" value="DUF502"/>
    <property type="match status" value="1"/>
</dbReference>
<feature type="region of interest" description="Disordered" evidence="1">
    <location>
        <begin position="335"/>
        <end position="359"/>
    </location>
</feature>
<evidence type="ECO:0000313" key="3">
    <source>
        <dbReference type="EMBL" id="QDT38951.1"/>
    </source>
</evidence>
<dbReference type="AlphaFoldDB" id="A0A517R4Z8"/>
<organism evidence="3 4">
    <name type="scientific">Stratiformator vulcanicus</name>
    <dbReference type="NCBI Taxonomy" id="2527980"/>
    <lineage>
        <taxon>Bacteria</taxon>
        <taxon>Pseudomonadati</taxon>
        <taxon>Planctomycetota</taxon>
        <taxon>Planctomycetia</taxon>
        <taxon>Planctomycetales</taxon>
        <taxon>Planctomycetaceae</taxon>
        <taxon>Stratiformator</taxon>
    </lineage>
</organism>
<dbReference type="PANTHER" id="PTHR31876:SF26">
    <property type="entry name" value="PROTEIN LIKE COV 2"/>
    <property type="match status" value="1"/>
</dbReference>
<feature type="transmembrane region" description="Helical" evidence="2">
    <location>
        <begin position="24"/>
        <end position="46"/>
    </location>
</feature>
<dbReference type="Proteomes" id="UP000317318">
    <property type="component" value="Chromosome"/>
</dbReference>
<reference evidence="3 4" key="1">
    <citation type="submission" date="2019-02" db="EMBL/GenBank/DDBJ databases">
        <title>Deep-cultivation of Planctomycetes and their phenomic and genomic characterization uncovers novel biology.</title>
        <authorList>
            <person name="Wiegand S."/>
            <person name="Jogler M."/>
            <person name="Boedeker C."/>
            <person name="Pinto D."/>
            <person name="Vollmers J."/>
            <person name="Rivas-Marin E."/>
            <person name="Kohn T."/>
            <person name="Peeters S.H."/>
            <person name="Heuer A."/>
            <person name="Rast P."/>
            <person name="Oberbeckmann S."/>
            <person name="Bunk B."/>
            <person name="Jeske O."/>
            <person name="Meyerdierks A."/>
            <person name="Storesund J.E."/>
            <person name="Kallscheuer N."/>
            <person name="Luecker S."/>
            <person name="Lage O.M."/>
            <person name="Pohl T."/>
            <person name="Merkel B.J."/>
            <person name="Hornburger P."/>
            <person name="Mueller R.-W."/>
            <person name="Bruemmer F."/>
            <person name="Labrenz M."/>
            <person name="Spormann A.M."/>
            <person name="Op den Camp H."/>
            <person name="Overmann J."/>
            <person name="Amann R."/>
            <person name="Jetten M.S.M."/>
            <person name="Mascher T."/>
            <person name="Medema M.H."/>
            <person name="Devos D.P."/>
            <person name="Kaster A.-K."/>
            <person name="Ovreas L."/>
            <person name="Rohde M."/>
            <person name="Galperin M.Y."/>
            <person name="Jogler C."/>
        </authorList>
    </citation>
    <scope>NUCLEOTIDE SEQUENCE [LARGE SCALE GENOMIC DNA]</scope>
    <source>
        <strain evidence="3 4">Pan189</strain>
    </source>
</reference>
<evidence type="ECO:0000256" key="1">
    <source>
        <dbReference type="SAM" id="MobiDB-lite"/>
    </source>
</evidence>
<dbReference type="KEGG" id="svp:Pan189_33510"/>
<evidence type="ECO:0000256" key="2">
    <source>
        <dbReference type="SAM" id="Phobius"/>
    </source>
</evidence>
<dbReference type="OrthoDB" id="9780267at2"/>
<keyword evidence="4" id="KW-1185">Reference proteome</keyword>
<feature type="transmembrane region" description="Helical" evidence="2">
    <location>
        <begin position="165"/>
        <end position="187"/>
    </location>
</feature>
<accession>A0A517R4Z8</accession>
<evidence type="ECO:0000313" key="4">
    <source>
        <dbReference type="Proteomes" id="UP000317318"/>
    </source>
</evidence>
<keyword evidence="2" id="KW-0812">Transmembrane</keyword>
<feature type="compositionally biased region" description="Basic and acidic residues" evidence="1">
    <location>
        <begin position="350"/>
        <end position="359"/>
    </location>
</feature>
<name>A0A517R4Z8_9PLAN</name>
<sequence>MNQPPQDAPTPTTALQIFVKGLGISLPSILTLVILIWFGGVIYRYIIDPISWAVQYSIASVTSDARPADGLLDSPRLPQLKYTRAPYNATYRLTENRLASLKEVVDSKESIPVGLLEDDPRGVYIVYGNEAVPYEHYRDVARRTPAAEMPTNAPSLYERRVTFKFFGSSFLLSLLAVLFVLSGIFFVGRIVTVRLGAYLVERIERNVLGRLPLISKVYSSVKQVTDFFFSERTVEYNRVVAIEYPRKGIWSLGFVTGNSMRQLVEAAGEPIISVLIPTSPMPMTGYTMSLPRSHVVDLDISVDQAFQFIVSCGVLIPVGQAVTATTLADQVKAQIEEEPVEYPETGNGAARRDDEANSP</sequence>
<dbReference type="RefSeq" id="WP_145365036.1">
    <property type="nucleotide sequence ID" value="NZ_CP036268.1"/>
</dbReference>
<dbReference type="PANTHER" id="PTHR31876">
    <property type="entry name" value="COV-LIKE PROTEIN 1"/>
    <property type="match status" value="1"/>
</dbReference>
<dbReference type="InterPro" id="IPR007462">
    <property type="entry name" value="COV1-like"/>
</dbReference>
<gene>
    <name evidence="3" type="ORF">Pan189_33510</name>
</gene>